<organism evidence="3 4">
    <name type="scientific">Candidatus Magasanikbacteria bacterium RIFOXYC12_FULL_33_11</name>
    <dbReference type="NCBI Taxonomy" id="1798701"/>
    <lineage>
        <taxon>Bacteria</taxon>
        <taxon>Candidatus Magasanikiibacteriota</taxon>
    </lineage>
</organism>
<dbReference type="AlphaFoldDB" id="A0A1F6NRN2"/>
<dbReference type="InterPro" id="IPR001107">
    <property type="entry name" value="Band_7"/>
</dbReference>
<keyword evidence="1" id="KW-0812">Transmembrane</keyword>
<dbReference type="GO" id="GO:0016020">
    <property type="term" value="C:membrane"/>
    <property type="evidence" value="ECO:0007669"/>
    <property type="project" value="InterPro"/>
</dbReference>
<feature type="transmembrane region" description="Helical" evidence="1">
    <location>
        <begin position="12"/>
        <end position="40"/>
    </location>
</feature>
<feature type="transmembrane region" description="Helical" evidence="1">
    <location>
        <begin position="80"/>
        <end position="104"/>
    </location>
</feature>
<protein>
    <recommendedName>
        <fullName evidence="2">Band 7 domain-containing protein</fullName>
    </recommendedName>
</protein>
<evidence type="ECO:0000259" key="2">
    <source>
        <dbReference type="SMART" id="SM00244"/>
    </source>
</evidence>
<reference evidence="3 4" key="1">
    <citation type="journal article" date="2016" name="Nat. Commun.">
        <title>Thousands of microbial genomes shed light on interconnected biogeochemical processes in an aquifer system.</title>
        <authorList>
            <person name="Anantharaman K."/>
            <person name="Brown C.T."/>
            <person name="Hug L.A."/>
            <person name="Sharon I."/>
            <person name="Castelle C.J."/>
            <person name="Probst A.J."/>
            <person name="Thomas B.C."/>
            <person name="Singh A."/>
            <person name="Wilkins M.J."/>
            <person name="Karaoz U."/>
            <person name="Brodie E.L."/>
            <person name="Williams K.H."/>
            <person name="Hubbard S.S."/>
            <person name="Banfield J.F."/>
        </authorList>
    </citation>
    <scope>NUCLEOTIDE SEQUENCE [LARGE SCALE GENOMIC DNA]</scope>
</reference>
<comment type="caution">
    <text evidence="3">The sequence shown here is derived from an EMBL/GenBank/DDBJ whole genome shotgun (WGS) entry which is preliminary data.</text>
</comment>
<name>A0A1F6NRN2_9BACT</name>
<dbReference type="Pfam" id="PF01145">
    <property type="entry name" value="Band_7"/>
    <property type="match status" value="1"/>
</dbReference>
<dbReference type="PANTHER" id="PTHR23222:SF0">
    <property type="entry name" value="PROHIBITIN 1"/>
    <property type="match status" value="1"/>
</dbReference>
<evidence type="ECO:0000313" key="4">
    <source>
        <dbReference type="Proteomes" id="UP000178349"/>
    </source>
</evidence>
<dbReference type="SMART" id="SM00244">
    <property type="entry name" value="PHB"/>
    <property type="match status" value="1"/>
</dbReference>
<dbReference type="PRINTS" id="PR00679">
    <property type="entry name" value="PROHIBITIN"/>
</dbReference>
<dbReference type="EMBL" id="MFQW01000010">
    <property type="protein sequence ID" value="OGH86596.1"/>
    <property type="molecule type" value="Genomic_DNA"/>
</dbReference>
<feature type="domain" description="Band 7" evidence="2">
    <location>
        <begin position="99"/>
        <end position="273"/>
    </location>
</feature>
<dbReference type="Proteomes" id="UP000178349">
    <property type="component" value="Unassembled WGS sequence"/>
</dbReference>
<accession>A0A1F6NRN2</accession>
<proteinExistence type="predicted"/>
<dbReference type="PANTHER" id="PTHR23222">
    <property type="entry name" value="PROHIBITIN"/>
    <property type="match status" value="1"/>
</dbReference>
<dbReference type="Gene3D" id="3.30.479.30">
    <property type="entry name" value="Band 7 domain"/>
    <property type="match status" value="1"/>
</dbReference>
<evidence type="ECO:0000256" key="1">
    <source>
        <dbReference type="SAM" id="Phobius"/>
    </source>
</evidence>
<keyword evidence="1" id="KW-1133">Transmembrane helix</keyword>
<dbReference type="InterPro" id="IPR000163">
    <property type="entry name" value="Prohibitin"/>
</dbReference>
<dbReference type="CDD" id="cd03401">
    <property type="entry name" value="SPFH_prohibitin"/>
    <property type="match status" value="1"/>
</dbReference>
<dbReference type="InterPro" id="IPR036013">
    <property type="entry name" value="Band_7/SPFH_dom_sf"/>
</dbReference>
<keyword evidence="1" id="KW-0472">Membrane</keyword>
<sequence length="349" mass="40420">MKKLDKNGLVFWLILFFLVSLVLKNFLFFLMIIFLLFFFLKKTGKKEMITNFFSKLNFKKNNSEPIMETINPNKYSSKRIIWTLSFIFLFFIVFSFASSFWVVIGAGETGVKSLFGKVMDEELSSGFHLKNPLVKITKLNVRTSEYTMSIAQGEGKRYTADAITALTKEGLSVDLDITVLYHLIEEKASDVYRDLGLSYEETIIRPQIRSIIREVTANYNVKDIYSDKRQEVALDIEKRLKERMDPRGITLEEVLLRHVELPANLADSIQQKLQAEQESERYDFVLEKEKKEAERKRIEAEGQRDSQKIINESLSNNYLEYLYINSLKDRAGTIYVPTGSNGLPIFKGL</sequence>
<gene>
    <name evidence="3" type="ORF">A2493_02890</name>
</gene>
<dbReference type="SUPFAM" id="SSF117892">
    <property type="entry name" value="Band 7/SPFH domain"/>
    <property type="match status" value="1"/>
</dbReference>
<evidence type="ECO:0000313" key="3">
    <source>
        <dbReference type="EMBL" id="OGH86596.1"/>
    </source>
</evidence>